<gene>
    <name evidence="2" type="ORF">K435DRAFT_862090</name>
</gene>
<feature type="region of interest" description="Disordered" evidence="1">
    <location>
        <begin position="1"/>
        <end position="79"/>
    </location>
</feature>
<dbReference type="Proteomes" id="UP000297245">
    <property type="component" value="Unassembled WGS sequence"/>
</dbReference>
<sequence>MSTSSTSGTQSPPLEATGEHKPMGASSVASAGANIDVVPDVEQRKQYFEQGESQTSTKPAGGNVQKMGESLADKTEKRD</sequence>
<evidence type="ECO:0000313" key="2">
    <source>
        <dbReference type="EMBL" id="THU92834.1"/>
    </source>
</evidence>
<protein>
    <submittedName>
        <fullName evidence="2">Uncharacterized protein</fullName>
    </submittedName>
</protein>
<name>A0A4S8LTK0_DENBC</name>
<evidence type="ECO:0000256" key="1">
    <source>
        <dbReference type="SAM" id="MobiDB-lite"/>
    </source>
</evidence>
<proteinExistence type="predicted"/>
<dbReference type="OrthoDB" id="3143642at2759"/>
<dbReference type="AlphaFoldDB" id="A0A4S8LTK0"/>
<organism evidence="2 3">
    <name type="scientific">Dendrothele bispora (strain CBS 962.96)</name>
    <dbReference type="NCBI Taxonomy" id="1314807"/>
    <lineage>
        <taxon>Eukaryota</taxon>
        <taxon>Fungi</taxon>
        <taxon>Dikarya</taxon>
        <taxon>Basidiomycota</taxon>
        <taxon>Agaricomycotina</taxon>
        <taxon>Agaricomycetes</taxon>
        <taxon>Agaricomycetidae</taxon>
        <taxon>Agaricales</taxon>
        <taxon>Agaricales incertae sedis</taxon>
        <taxon>Dendrothele</taxon>
    </lineage>
</organism>
<dbReference type="EMBL" id="ML179266">
    <property type="protein sequence ID" value="THU92834.1"/>
    <property type="molecule type" value="Genomic_DNA"/>
</dbReference>
<evidence type="ECO:0000313" key="3">
    <source>
        <dbReference type="Proteomes" id="UP000297245"/>
    </source>
</evidence>
<reference evidence="2 3" key="1">
    <citation type="journal article" date="2019" name="Nat. Ecol. Evol.">
        <title>Megaphylogeny resolves global patterns of mushroom evolution.</title>
        <authorList>
            <person name="Varga T."/>
            <person name="Krizsan K."/>
            <person name="Foldi C."/>
            <person name="Dima B."/>
            <person name="Sanchez-Garcia M."/>
            <person name="Sanchez-Ramirez S."/>
            <person name="Szollosi G.J."/>
            <person name="Szarkandi J.G."/>
            <person name="Papp V."/>
            <person name="Albert L."/>
            <person name="Andreopoulos W."/>
            <person name="Angelini C."/>
            <person name="Antonin V."/>
            <person name="Barry K.W."/>
            <person name="Bougher N.L."/>
            <person name="Buchanan P."/>
            <person name="Buyck B."/>
            <person name="Bense V."/>
            <person name="Catcheside P."/>
            <person name="Chovatia M."/>
            <person name="Cooper J."/>
            <person name="Damon W."/>
            <person name="Desjardin D."/>
            <person name="Finy P."/>
            <person name="Geml J."/>
            <person name="Haridas S."/>
            <person name="Hughes K."/>
            <person name="Justo A."/>
            <person name="Karasinski D."/>
            <person name="Kautmanova I."/>
            <person name="Kiss B."/>
            <person name="Kocsube S."/>
            <person name="Kotiranta H."/>
            <person name="LaButti K.M."/>
            <person name="Lechner B.E."/>
            <person name="Liimatainen K."/>
            <person name="Lipzen A."/>
            <person name="Lukacs Z."/>
            <person name="Mihaltcheva S."/>
            <person name="Morgado L.N."/>
            <person name="Niskanen T."/>
            <person name="Noordeloos M.E."/>
            <person name="Ohm R.A."/>
            <person name="Ortiz-Santana B."/>
            <person name="Ovrebo C."/>
            <person name="Racz N."/>
            <person name="Riley R."/>
            <person name="Savchenko A."/>
            <person name="Shiryaev A."/>
            <person name="Soop K."/>
            <person name="Spirin V."/>
            <person name="Szebenyi C."/>
            <person name="Tomsovsky M."/>
            <person name="Tulloss R.E."/>
            <person name="Uehling J."/>
            <person name="Grigoriev I.V."/>
            <person name="Vagvolgyi C."/>
            <person name="Papp T."/>
            <person name="Martin F.M."/>
            <person name="Miettinen O."/>
            <person name="Hibbett D.S."/>
            <person name="Nagy L.G."/>
        </authorList>
    </citation>
    <scope>NUCLEOTIDE SEQUENCE [LARGE SCALE GENOMIC DNA]</scope>
    <source>
        <strain evidence="2 3">CBS 962.96</strain>
    </source>
</reference>
<feature type="compositionally biased region" description="Low complexity" evidence="1">
    <location>
        <begin position="1"/>
        <end position="11"/>
    </location>
</feature>
<accession>A0A4S8LTK0</accession>
<keyword evidence="3" id="KW-1185">Reference proteome</keyword>